<dbReference type="Proteomes" id="UP000029500">
    <property type="component" value="Chromosome"/>
</dbReference>
<dbReference type="InterPro" id="IPR041380">
    <property type="entry name" value="Acetyltransf_17"/>
</dbReference>
<accession>A0A089MD87</accession>
<dbReference type="OrthoDB" id="9768284at2"/>
<dbReference type="GO" id="GO:0030649">
    <property type="term" value="P:aminoglycoside antibiotic catabolic process"/>
    <property type="evidence" value="ECO:0007669"/>
    <property type="project" value="TreeGrafter"/>
</dbReference>
<dbReference type="PANTHER" id="PTHR37817:SF1">
    <property type="entry name" value="N-ACETYLTRANSFERASE EIS"/>
    <property type="match status" value="1"/>
</dbReference>
<evidence type="ECO:0000313" key="3">
    <source>
        <dbReference type="Proteomes" id="UP000029500"/>
    </source>
</evidence>
<reference evidence="2 3" key="1">
    <citation type="submission" date="2014-08" db="EMBL/GenBank/DDBJ databases">
        <title>Comparative genomics of the Paenibacillus odorifer group.</title>
        <authorList>
            <person name="den Bakker H.C."/>
            <person name="Tsai Y.-C."/>
            <person name="Martin N."/>
            <person name="Korlach J."/>
            <person name="Wiedmann M."/>
        </authorList>
    </citation>
    <scope>NUCLEOTIDE SEQUENCE [LARGE SCALE GENOMIC DNA]</scope>
    <source>
        <strain evidence="2 3">DSM 15220</strain>
    </source>
</reference>
<dbReference type="InterPro" id="IPR036527">
    <property type="entry name" value="SCP2_sterol-bd_dom_sf"/>
</dbReference>
<dbReference type="InterPro" id="IPR025559">
    <property type="entry name" value="Eis_dom"/>
</dbReference>
<dbReference type="HOGENOM" id="CLU_050659_1_1_9"/>
<evidence type="ECO:0000259" key="1">
    <source>
        <dbReference type="PROSITE" id="PS51186"/>
    </source>
</evidence>
<dbReference type="AlphaFoldDB" id="A0A089MD87"/>
<sequence>MEIRQLQSEEFEAALSLSEYAFKYKVAGEDRVEARQKFRPERVWGVFEDGVLGAQLTLLPLQVYIQGKVFPMGGIAGVSTWPENRRQGLVAKLLSHTLQTMNESGQTLSFLHPFLIPFYRKFGWEVYCEYKKYSIPVDKFPRKTEIQGRVKRDSAALEILERLYSRFATEYNGTLERDQEWWKHRVLDAETHHGVFYSELGEPEGYVLYKIVQNELIIDEFIYLNEQARQGLWTFLANHDSMITGASLKLVPSDDILPYLLPDPRIPQENYPYFMARIVNARTFIENFTFQSLNSLESRTLYIEDEQAPWNNGLWLWSVNAEGAATFERLDSEKAAADLSCTIGALTVILLGYKRPAELAKYGQLNASSSGLDWLEEVIPQAKTALFDFF</sequence>
<gene>
    <name evidence="2" type="ORF">PGRAT_29520</name>
</gene>
<dbReference type="Pfam" id="PF13530">
    <property type="entry name" value="SCP2_2"/>
    <property type="match status" value="1"/>
</dbReference>
<feature type="domain" description="N-acetyltransferase" evidence="1">
    <location>
        <begin position="1"/>
        <end position="143"/>
    </location>
</feature>
<dbReference type="Gene3D" id="3.30.1050.10">
    <property type="entry name" value="SCP2 sterol-binding domain"/>
    <property type="match status" value="1"/>
</dbReference>
<evidence type="ECO:0000313" key="2">
    <source>
        <dbReference type="EMBL" id="AIQ71262.1"/>
    </source>
</evidence>
<dbReference type="EMBL" id="CP009287">
    <property type="protein sequence ID" value="AIQ71262.1"/>
    <property type="molecule type" value="Genomic_DNA"/>
</dbReference>
<dbReference type="RefSeq" id="WP_025707279.1">
    <property type="nucleotide sequence ID" value="NZ_CP009287.1"/>
</dbReference>
<keyword evidence="2" id="KW-0808">Transferase</keyword>
<dbReference type="InterPro" id="IPR016181">
    <property type="entry name" value="Acyl_CoA_acyltransferase"/>
</dbReference>
<proteinExistence type="predicted"/>
<dbReference type="PROSITE" id="PS51186">
    <property type="entry name" value="GNAT"/>
    <property type="match status" value="1"/>
</dbReference>
<keyword evidence="3" id="KW-1185">Reference proteome</keyword>
<dbReference type="Pfam" id="PF17668">
    <property type="entry name" value="Acetyltransf_17"/>
    <property type="match status" value="1"/>
</dbReference>
<dbReference type="KEGG" id="pgm:PGRAT_29520"/>
<dbReference type="SUPFAM" id="SSF55729">
    <property type="entry name" value="Acyl-CoA N-acyltransferases (Nat)"/>
    <property type="match status" value="1"/>
</dbReference>
<dbReference type="InterPro" id="IPR000182">
    <property type="entry name" value="GNAT_dom"/>
</dbReference>
<dbReference type="InterPro" id="IPR051554">
    <property type="entry name" value="Acetyltransferase_Eis"/>
</dbReference>
<dbReference type="PANTHER" id="PTHR37817">
    <property type="entry name" value="N-ACETYLTRANSFERASE EIS"/>
    <property type="match status" value="1"/>
</dbReference>
<organism evidence="2 3">
    <name type="scientific">Paenibacillus graminis</name>
    <dbReference type="NCBI Taxonomy" id="189425"/>
    <lineage>
        <taxon>Bacteria</taxon>
        <taxon>Bacillati</taxon>
        <taxon>Bacillota</taxon>
        <taxon>Bacilli</taxon>
        <taxon>Bacillales</taxon>
        <taxon>Paenibacillaceae</taxon>
        <taxon>Paenibacillus</taxon>
    </lineage>
</organism>
<dbReference type="Gene3D" id="3.40.630.30">
    <property type="match status" value="2"/>
</dbReference>
<dbReference type="Pfam" id="PF13527">
    <property type="entry name" value="Acetyltransf_9"/>
    <property type="match status" value="1"/>
</dbReference>
<protein>
    <submittedName>
        <fullName evidence="2">Acetyltransferase</fullName>
    </submittedName>
</protein>
<dbReference type="SUPFAM" id="SSF55718">
    <property type="entry name" value="SCP-like"/>
    <property type="match status" value="1"/>
</dbReference>
<name>A0A089MD87_9BACL</name>
<dbReference type="eggNOG" id="COG4552">
    <property type="taxonomic scope" value="Bacteria"/>
</dbReference>
<dbReference type="GO" id="GO:0034069">
    <property type="term" value="F:aminoglycoside N-acetyltransferase activity"/>
    <property type="evidence" value="ECO:0007669"/>
    <property type="project" value="TreeGrafter"/>
</dbReference>